<proteinExistence type="predicted"/>
<comment type="caution">
    <text evidence="3">The sequence shown here is derived from an EMBL/GenBank/DDBJ whole genome shotgun (WGS) entry which is preliminary data.</text>
</comment>
<evidence type="ECO:0000313" key="3">
    <source>
        <dbReference type="EMBL" id="GFR32863.1"/>
    </source>
</evidence>
<keyword evidence="4" id="KW-1185">Reference proteome</keyword>
<keyword evidence="2" id="KW-0472">Membrane</keyword>
<protein>
    <submittedName>
        <fullName evidence="3">Uncharacterized protein</fullName>
    </submittedName>
</protein>
<evidence type="ECO:0000313" key="4">
    <source>
        <dbReference type="Proteomes" id="UP000887116"/>
    </source>
</evidence>
<dbReference type="AlphaFoldDB" id="A0A8X6I040"/>
<feature type="compositionally biased region" description="Basic and acidic residues" evidence="1">
    <location>
        <begin position="10"/>
        <end position="25"/>
    </location>
</feature>
<evidence type="ECO:0000256" key="1">
    <source>
        <dbReference type="SAM" id="MobiDB-lite"/>
    </source>
</evidence>
<evidence type="ECO:0000256" key="2">
    <source>
        <dbReference type="SAM" id="Phobius"/>
    </source>
</evidence>
<feature type="transmembrane region" description="Helical" evidence="2">
    <location>
        <begin position="71"/>
        <end position="91"/>
    </location>
</feature>
<feature type="transmembrane region" description="Helical" evidence="2">
    <location>
        <begin position="41"/>
        <end position="59"/>
    </location>
</feature>
<organism evidence="3 4">
    <name type="scientific">Trichonephila clavata</name>
    <name type="common">Joro spider</name>
    <name type="synonym">Nephila clavata</name>
    <dbReference type="NCBI Taxonomy" id="2740835"/>
    <lineage>
        <taxon>Eukaryota</taxon>
        <taxon>Metazoa</taxon>
        <taxon>Ecdysozoa</taxon>
        <taxon>Arthropoda</taxon>
        <taxon>Chelicerata</taxon>
        <taxon>Arachnida</taxon>
        <taxon>Araneae</taxon>
        <taxon>Araneomorphae</taxon>
        <taxon>Entelegynae</taxon>
        <taxon>Araneoidea</taxon>
        <taxon>Nephilidae</taxon>
        <taxon>Trichonephila</taxon>
    </lineage>
</organism>
<reference evidence="3" key="1">
    <citation type="submission" date="2020-07" db="EMBL/GenBank/DDBJ databases">
        <title>Multicomponent nature underlies the extraordinary mechanical properties of spider dragline silk.</title>
        <authorList>
            <person name="Kono N."/>
            <person name="Nakamura H."/>
            <person name="Mori M."/>
            <person name="Yoshida Y."/>
            <person name="Ohtoshi R."/>
            <person name="Malay A.D."/>
            <person name="Moran D.A.P."/>
            <person name="Tomita M."/>
            <person name="Numata K."/>
            <person name="Arakawa K."/>
        </authorList>
    </citation>
    <scope>NUCLEOTIDE SEQUENCE</scope>
</reference>
<feature type="region of interest" description="Disordered" evidence="1">
    <location>
        <begin position="1"/>
        <end position="30"/>
    </location>
</feature>
<keyword evidence="2" id="KW-0812">Transmembrane</keyword>
<sequence length="106" mass="11340">MRGTASGQDLKWKEKEGGEEGEVGRPRAGMRPWYPSKGGNMTGFLFLAMSLCMAFGSMLASERISSHKCSLCVLSSLWIAFGACGAQLSGVGTYRTATAFLVCSFL</sequence>
<dbReference type="EMBL" id="BMAO01009716">
    <property type="protein sequence ID" value="GFR32863.1"/>
    <property type="molecule type" value="Genomic_DNA"/>
</dbReference>
<name>A0A8X6I040_TRICU</name>
<accession>A0A8X6I040</accession>
<gene>
    <name evidence="3" type="ORF">TNCT_687831</name>
</gene>
<dbReference type="Proteomes" id="UP000887116">
    <property type="component" value="Unassembled WGS sequence"/>
</dbReference>
<keyword evidence="2" id="KW-1133">Transmembrane helix</keyword>